<sequence length="305" mass="34857">MRRKSKRSLTVKQRKKQVVKARDKNSKKEQVSLNSPEDLKNDCSEVTNTNPNKRKVAPRSSDQFKVGPDFDDTEVHRKCFISSTKEHIVPVISARIDRGFDLINNEWVGYKRNYFTLVSTFEFLDQPGDLCSNTKFHICDDEGKEVNIECFAIRLVSECCENDVGVVLVQHTPKRDRGPQYLPPVFVSVPGVLPEHEVIKSSANIRNGVKMSQLDRLFYLEENKLKQAKEGSILKGYPKGKVCTVAKYERMQFSTTLNYRKPALLNRRFVLRVELLAVLADEKYSVLASSETPPLIVRGRSPSNY</sequence>
<proteinExistence type="predicted"/>
<dbReference type="PANTHER" id="PTHR35144:SF2">
    <property type="entry name" value="MEIOSIS-SPECIFIC TRANSCRIPTION FACTOR NDT80"/>
    <property type="match status" value="1"/>
</dbReference>
<dbReference type="GO" id="GO:0000228">
    <property type="term" value="C:nuclear chromosome"/>
    <property type="evidence" value="ECO:0007669"/>
    <property type="project" value="TreeGrafter"/>
</dbReference>
<feature type="region of interest" description="Disordered" evidence="3">
    <location>
        <begin position="1"/>
        <end position="63"/>
    </location>
</feature>
<dbReference type="GO" id="GO:0003677">
    <property type="term" value="F:DNA binding"/>
    <property type="evidence" value="ECO:0007669"/>
    <property type="project" value="UniProtKB-KW"/>
</dbReference>
<dbReference type="Proteomes" id="UP000000707">
    <property type="component" value="Unassembled WGS sequence"/>
</dbReference>
<reference evidence="5 6" key="1">
    <citation type="journal article" date="2011" name="Proc. Natl. Acad. Sci. U.S.A.">
        <title>Comparative genomics of xylose-fermenting fungi for enhanced biofuel production.</title>
        <authorList>
            <person name="Wohlbach D.J."/>
            <person name="Kuo A."/>
            <person name="Sato T.K."/>
            <person name="Potts K.M."/>
            <person name="Salamov A.A."/>
            <person name="LaButti K.M."/>
            <person name="Sun H."/>
            <person name="Clum A."/>
            <person name="Pangilinan J.L."/>
            <person name="Lindquist E.A."/>
            <person name="Lucas S."/>
            <person name="Lapidus A."/>
            <person name="Jin M."/>
            <person name="Gunawan C."/>
            <person name="Balan V."/>
            <person name="Dale B.E."/>
            <person name="Jeffries T.W."/>
            <person name="Zinkel R."/>
            <person name="Barry K.W."/>
            <person name="Grigoriev I.V."/>
            <person name="Gasch A.P."/>
        </authorList>
    </citation>
    <scope>NUCLEOTIDE SEQUENCE [LARGE SCALE GENOMIC DNA]</scope>
    <source>
        <strain evidence="6">ATCC 10573 / BCRC 21748 / CBS 615 / JCM 9827 / NBRC 10315 / NRRL Y-1498 / VKM Y-70</strain>
    </source>
</reference>
<dbReference type="Pfam" id="PF05224">
    <property type="entry name" value="NDT80_PhoG"/>
    <property type="match status" value="1"/>
</dbReference>
<feature type="non-terminal residue" evidence="5">
    <location>
        <position position="305"/>
    </location>
</feature>
<evidence type="ECO:0000313" key="5">
    <source>
        <dbReference type="EMBL" id="EGV60664.1"/>
    </source>
</evidence>
<dbReference type="GO" id="GO:0003700">
    <property type="term" value="F:DNA-binding transcription factor activity"/>
    <property type="evidence" value="ECO:0007669"/>
    <property type="project" value="UniProtKB-UniRule"/>
</dbReference>
<dbReference type="eggNOG" id="ENOG502RY09">
    <property type="taxonomic scope" value="Eukaryota"/>
</dbReference>
<keyword evidence="6" id="KW-1185">Reference proteome</keyword>
<dbReference type="PROSITE" id="PS51517">
    <property type="entry name" value="NDT80"/>
    <property type="match status" value="1"/>
</dbReference>
<gene>
    <name evidence="5" type="ORF">CANTEDRAFT_111455</name>
</gene>
<feature type="domain" description="NDT80" evidence="4">
    <location>
        <begin position="29"/>
        <end position="305"/>
    </location>
</feature>
<dbReference type="KEGG" id="cten:18246282"/>
<dbReference type="PANTHER" id="PTHR35144">
    <property type="entry name" value="MEIOSIS-SPECIFIC TRANSCRIPTION FACTOR NDT80"/>
    <property type="match status" value="1"/>
</dbReference>
<dbReference type="GO" id="GO:0051321">
    <property type="term" value="P:meiotic cell cycle"/>
    <property type="evidence" value="ECO:0007669"/>
    <property type="project" value="TreeGrafter"/>
</dbReference>
<feature type="DNA-binding region" description="NDT80" evidence="2">
    <location>
        <begin position="29"/>
        <end position="305"/>
    </location>
</feature>
<keyword evidence="1 2" id="KW-0238">DNA-binding</keyword>
<dbReference type="AlphaFoldDB" id="G3BFE1"/>
<accession>G3BFE1</accession>
<evidence type="ECO:0000313" key="6">
    <source>
        <dbReference type="Proteomes" id="UP000000707"/>
    </source>
</evidence>
<name>G3BFE1_CANTC</name>
<dbReference type="GO" id="GO:0045944">
    <property type="term" value="P:positive regulation of transcription by RNA polymerase II"/>
    <property type="evidence" value="ECO:0007669"/>
    <property type="project" value="TreeGrafter"/>
</dbReference>
<evidence type="ECO:0000256" key="1">
    <source>
        <dbReference type="ARBA" id="ARBA00023125"/>
    </source>
</evidence>
<dbReference type="InterPro" id="IPR052605">
    <property type="entry name" value="Fungal_trans_regulator"/>
</dbReference>
<dbReference type="EMBL" id="GL996528">
    <property type="protein sequence ID" value="EGV60664.1"/>
    <property type="molecule type" value="Genomic_DNA"/>
</dbReference>
<evidence type="ECO:0000259" key="4">
    <source>
        <dbReference type="PROSITE" id="PS51517"/>
    </source>
</evidence>
<evidence type="ECO:0000256" key="3">
    <source>
        <dbReference type="SAM" id="MobiDB-lite"/>
    </source>
</evidence>
<feature type="compositionally biased region" description="Basic residues" evidence="3">
    <location>
        <begin position="1"/>
        <end position="19"/>
    </location>
</feature>
<evidence type="ECO:0000256" key="2">
    <source>
        <dbReference type="PROSITE-ProRule" id="PRU00850"/>
    </source>
</evidence>
<dbReference type="InterPro" id="IPR037141">
    <property type="entry name" value="NDT80_DNA-bd_dom_sf"/>
</dbReference>
<dbReference type="Gene3D" id="2.60.40.1390">
    <property type="entry name" value="NDT80 DNA-binding domain"/>
    <property type="match status" value="1"/>
</dbReference>
<dbReference type="InterPro" id="IPR008967">
    <property type="entry name" value="p53-like_TF_DNA-bd_sf"/>
</dbReference>
<dbReference type="OrthoDB" id="2288358at2759"/>
<dbReference type="SUPFAM" id="SSF49417">
    <property type="entry name" value="p53-like transcription factors"/>
    <property type="match status" value="1"/>
</dbReference>
<dbReference type="InterPro" id="IPR024061">
    <property type="entry name" value="NDT80_DNA-bd_dom"/>
</dbReference>
<dbReference type="STRING" id="590646.G3BFE1"/>
<dbReference type="GeneID" id="18246282"/>
<feature type="compositionally biased region" description="Basic and acidic residues" evidence="3">
    <location>
        <begin position="20"/>
        <end position="30"/>
    </location>
</feature>
<protein>
    <submittedName>
        <fullName evidence="5">DNA binding transcription factor</fullName>
    </submittedName>
</protein>
<organism evidence="6">
    <name type="scientific">Candida tenuis (strain ATCC 10573 / BCRC 21748 / CBS 615 / JCM 9827 / NBRC 10315 / NRRL Y-1498 / VKM Y-70)</name>
    <name type="common">Yeast</name>
    <name type="synonym">Yamadazyma tenuis</name>
    <dbReference type="NCBI Taxonomy" id="590646"/>
    <lineage>
        <taxon>Eukaryota</taxon>
        <taxon>Fungi</taxon>
        <taxon>Dikarya</taxon>
        <taxon>Ascomycota</taxon>
        <taxon>Saccharomycotina</taxon>
        <taxon>Pichiomycetes</taxon>
        <taxon>Debaryomycetaceae</taxon>
        <taxon>Yamadazyma</taxon>
    </lineage>
</organism>
<dbReference type="HOGENOM" id="CLU_032654_0_0_1"/>